<dbReference type="InterPro" id="IPR002563">
    <property type="entry name" value="Flavin_Rdtase-like_dom"/>
</dbReference>
<dbReference type="Gene3D" id="1.10.10.10">
    <property type="entry name" value="Winged helix-like DNA-binding domain superfamily/Winged helix DNA-binding domain"/>
    <property type="match status" value="1"/>
</dbReference>
<dbReference type="PANTHER" id="PTHR30466">
    <property type="entry name" value="FLAVIN REDUCTASE"/>
    <property type="match status" value="1"/>
</dbReference>
<organism evidence="4 5">
    <name type="scientific">Stagnimonas aquatica</name>
    <dbReference type="NCBI Taxonomy" id="2689987"/>
    <lineage>
        <taxon>Bacteria</taxon>
        <taxon>Pseudomonadati</taxon>
        <taxon>Pseudomonadota</taxon>
        <taxon>Gammaproteobacteria</taxon>
        <taxon>Nevskiales</taxon>
        <taxon>Nevskiaceae</taxon>
        <taxon>Stagnimonas</taxon>
    </lineage>
</organism>
<dbReference type="InterPro" id="IPR012349">
    <property type="entry name" value="Split_barrel_FMN-bd"/>
</dbReference>
<keyword evidence="2" id="KW-0560">Oxidoreductase</keyword>
<evidence type="ECO:0000313" key="5">
    <source>
        <dbReference type="Proteomes" id="UP000282106"/>
    </source>
</evidence>
<dbReference type="AlphaFoldDB" id="A0A3N0V1Q9"/>
<dbReference type="InParanoid" id="A0A3N0V1Q9"/>
<dbReference type="RefSeq" id="WP_123212725.1">
    <property type="nucleotide sequence ID" value="NZ_RJVO01000008.1"/>
</dbReference>
<dbReference type="GO" id="GO:0010181">
    <property type="term" value="F:FMN binding"/>
    <property type="evidence" value="ECO:0007669"/>
    <property type="project" value="InterPro"/>
</dbReference>
<evidence type="ECO:0000259" key="3">
    <source>
        <dbReference type="SMART" id="SM00903"/>
    </source>
</evidence>
<dbReference type="PANTHER" id="PTHR30466:SF11">
    <property type="entry name" value="FLAVIN-DEPENDENT MONOOXYGENASE, REDUCTASE SUBUNIT HSAB"/>
    <property type="match status" value="1"/>
</dbReference>
<dbReference type="InterPro" id="IPR050268">
    <property type="entry name" value="NADH-dep_flavin_reductase"/>
</dbReference>
<sequence>MSTAFDAAEFRKALGAFATGVTIITTKAADGSLIGLTANSFNSVSLNPPLVLWSLAETAASLPVFRAAEHWAVHVLASDQEELSGRFARRGIDKFAGLDIETGVGGVPLLKGCTARFECKNAFQYEGGDHIIFVGQVLNFSRSESAPLVFHGGKYAHATRREAPDAKPRSAALSGSFNEGFLGYLLGRSHFQFFGQIRAQLADQSLSDDDFYLLSTLTLRPLISTSELDAGLAAVLRQPSASRLPALAERGLVAQLAMTAESDVAEYRLTEAGRDTALRLISAAKAVELEILERMGAEDGAILKSLLKRFLGVVDPDASVLWDDPTQVAGKIPGSGWDS</sequence>
<feature type="domain" description="Flavin reductase like" evidence="3">
    <location>
        <begin position="14"/>
        <end position="157"/>
    </location>
</feature>
<evidence type="ECO:0000313" key="4">
    <source>
        <dbReference type="EMBL" id="ROH86736.1"/>
    </source>
</evidence>
<comment type="caution">
    <text evidence="4">The sequence shown here is derived from an EMBL/GenBank/DDBJ whole genome shotgun (WGS) entry which is preliminary data.</text>
</comment>
<dbReference type="Gene3D" id="2.30.110.10">
    <property type="entry name" value="Electron Transport, Fmn-binding Protein, Chain A"/>
    <property type="match status" value="1"/>
</dbReference>
<name>A0A3N0V1Q9_9GAMM</name>
<proteinExistence type="inferred from homology"/>
<evidence type="ECO:0000256" key="1">
    <source>
        <dbReference type="ARBA" id="ARBA00008898"/>
    </source>
</evidence>
<gene>
    <name evidence="4" type="ORF">ED208_14975</name>
</gene>
<dbReference type="SUPFAM" id="SSF50475">
    <property type="entry name" value="FMN-binding split barrel"/>
    <property type="match status" value="1"/>
</dbReference>
<protein>
    <recommendedName>
        <fullName evidence="3">Flavin reductase like domain-containing protein</fullName>
    </recommendedName>
</protein>
<dbReference type="SUPFAM" id="SSF46785">
    <property type="entry name" value="Winged helix' DNA-binding domain"/>
    <property type="match status" value="1"/>
</dbReference>
<dbReference type="InterPro" id="IPR036390">
    <property type="entry name" value="WH_DNA-bd_sf"/>
</dbReference>
<dbReference type="Proteomes" id="UP000282106">
    <property type="component" value="Unassembled WGS sequence"/>
</dbReference>
<accession>A0A3N0V1Q9</accession>
<reference evidence="4 5" key="1">
    <citation type="submission" date="2018-10" db="EMBL/GenBank/DDBJ databases">
        <authorList>
            <person name="Chen W.-M."/>
        </authorList>
    </citation>
    <scope>NUCLEOTIDE SEQUENCE [LARGE SCALE GENOMIC DNA]</scope>
    <source>
        <strain evidence="4 5">THS-13</strain>
    </source>
</reference>
<keyword evidence="5" id="KW-1185">Reference proteome</keyword>
<evidence type="ECO:0000256" key="2">
    <source>
        <dbReference type="ARBA" id="ARBA00023002"/>
    </source>
</evidence>
<dbReference type="SMART" id="SM00903">
    <property type="entry name" value="Flavin_Reduct"/>
    <property type="match status" value="1"/>
</dbReference>
<dbReference type="InterPro" id="IPR036388">
    <property type="entry name" value="WH-like_DNA-bd_sf"/>
</dbReference>
<dbReference type="Pfam" id="PF01613">
    <property type="entry name" value="Flavin_Reduct"/>
    <property type="match status" value="1"/>
</dbReference>
<dbReference type="EMBL" id="RJVO01000008">
    <property type="protein sequence ID" value="ROH86736.1"/>
    <property type="molecule type" value="Genomic_DNA"/>
</dbReference>
<dbReference type="GO" id="GO:0042602">
    <property type="term" value="F:riboflavin reductase (NADPH) activity"/>
    <property type="evidence" value="ECO:0007669"/>
    <property type="project" value="TreeGrafter"/>
</dbReference>
<comment type="similarity">
    <text evidence="1">Belongs to the non-flavoprotein flavin reductase family.</text>
</comment>